<dbReference type="EMBL" id="JARIHO010000082">
    <property type="protein sequence ID" value="KAJ7309297.1"/>
    <property type="molecule type" value="Genomic_DNA"/>
</dbReference>
<feature type="compositionally biased region" description="Gly residues" evidence="1">
    <location>
        <begin position="111"/>
        <end position="128"/>
    </location>
</feature>
<feature type="compositionally biased region" description="Pro residues" evidence="1">
    <location>
        <begin position="192"/>
        <end position="204"/>
    </location>
</feature>
<evidence type="ECO:0000256" key="1">
    <source>
        <dbReference type="SAM" id="MobiDB-lite"/>
    </source>
</evidence>
<dbReference type="Proteomes" id="UP001218218">
    <property type="component" value="Unassembled WGS sequence"/>
</dbReference>
<organism evidence="2 3">
    <name type="scientific">Mycena albidolilacea</name>
    <dbReference type="NCBI Taxonomy" id="1033008"/>
    <lineage>
        <taxon>Eukaryota</taxon>
        <taxon>Fungi</taxon>
        <taxon>Dikarya</taxon>
        <taxon>Basidiomycota</taxon>
        <taxon>Agaricomycotina</taxon>
        <taxon>Agaricomycetes</taxon>
        <taxon>Agaricomycetidae</taxon>
        <taxon>Agaricales</taxon>
        <taxon>Marasmiineae</taxon>
        <taxon>Mycenaceae</taxon>
        <taxon>Mycena</taxon>
    </lineage>
</organism>
<reference evidence="2" key="1">
    <citation type="submission" date="2023-03" db="EMBL/GenBank/DDBJ databases">
        <title>Massive genome expansion in bonnet fungi (Mycena s.s.) driven by repeated elements and novel gene families across ecological guilds.</title>
        <authorList>
            <consortium name="Lawrence Berkeley National Laboratory"/>
            <person name="Harder C.B."/>
            <person name="Miyauchi S."/>
            <person name="Viragh M."/>
            <person name="Kuo A."/>
            <person name="Thoen E."/>
            <person name="Andreopoulos B."/>
            <person name="Lu D."/>
            <person name="Skrede I."/>
            <person name="Drula E."/>
            <person name="Henrissat B."/>
            <person name="Morin E."/>
            <person name="Kohler A."/>
            <person name="Barry K."/>
            <person name="LaButti K."/>
            <person name="Morin E."/>
            <person name="Salamov A."/>
            <person name="Lipzen A."/>
            <person name="Mereny Z."/>
            <person name="Hegedus B."/>
            <person name="Baldrian P."/>
            <person name="Stursova M."/>
            <person name="Weitz H."/>
            <person name="Taylor A."/>
            <person name="Grigoriev I.V."/>
            <person name="Nagy L.G."/>
            <person name="Martin F."/>
            <person name="Kauserud H."/>
        </authorList>
    </citation>
    <scope>NUCLEOTIDE SEQUENCE</scope>
    <source>
        <strain evidence="2">CBHHK002</strain>
    </source>
</reference>
<feature type="compositionally biased region" description="Basic and acidic residues" evidence="1">
    <location>
        <begin position="230"/>
        <end position="244"/>
    </location>
</feature>
<name>A0AAD7EB92_9AGAR</name>
<feature type="region of interest" description="Disordered" evidence="1">
    <location>
        <begin position="452"/>
        <end position="529"/>
    </location>
</feature>
<evidence type="ECO:0000313" key="2">
    <source>
        <dbReference type="EMBL" id="KAJ7309297.1"/>
    </source>
</evidence>
<evidence type="ECO:0000313" key="3">
    <source>
        <dbReference type="Proteomes" id="UP001218218"/>
    </source>
</evidence>
<comment type="caution">
    <text evidence="2">The sequence shown here is derived from an EMBL/GenBank/DDBJ whole genome shotgun (WGS) entry which is preliminary data.</text>
</comment>
<keyword evidence="3" id="KW-1185">Reference proteome</keyword>
<feature type="region of interest" description="Disordered" evidence="1">
    <location>
        <begin position="790"/>
        <end position="811"/>
    </location>
</feature>
<sequence length="829" mass="91700">MWHLCLTNTRYNWRKSRARVLQSLIALLRSWWRPEVVEGMRVWRRDTDGITEGETEERGDGEGRGVSRRDYTTGGEREHTSDVRAERRKESAAPVSGRKLRLDATALSPDGGHGADGARGAEVRGGGKGSRKGREQRALEEMLHKREGGGSVSRRRMDVNAVVTSVSRERCGRWRLQSRAVARGAVSASALPSPPIVSPFPSPASPGSRPPLRSGVSTPFPPVCSPCQRRVHDEEGGGVRREEAPPTTWGGRGASACSRLYAKCVSCPRRPREEGEASRRRVFPPSPALSALRCFARGLEHPHAGVRVVRETDETEAGGSEACWLKGHARTSVYSVWPARERCEVGRTKMEEGEGGSGRAGASLPHRRWWYGRRGHRTAYPPFEIIPIVKPDRQRPRPLHRASAECAGGRTLLLIRVHFHLHPTPRWIWICILSLGQGRAVEMQMRVKGRTERLGEVPRRDDRTLGRDEAERKGEPRWSKRRTRTRVRADSTCARAAGAAGGKEGRRRWKTKREGGGWPGGKQARVAHTGDGRRRISWCRPPHGTILVAEPARRCQACLCGVGAYEEREGRRRARILPGPSCTSVASSSWYRTRRNAGARERRGRSESDRAAEQPGGGREDAKTGKDRGADGGADADARSMHTFPTRRVTGGGPLQAYDARAGPSALVPHSRPARRRLVRSFGWRRLCAQSRPRSDLRYNVSAGSMKRMEEARGGKERERAGESCKDQLTDVLSVPYPRALPLPYRTVLPTLSAFVPAAGVSYAEGDQRAAPSPTRARRVRAMRDVGGGVGSVRVQKHPMSTSGWQRQPNRASDVLALRQIGIRDVDEV</sequence>
<dbReference type="AlphaFoldDB" id="A0AAD7EB92"/>
<feature type="compositionally biased region" description="Basic and acidic residues" evidence="1">
    <location>
        <begin position="452"/>
        <end position="478"/>
    </location>
</feature>
<feature type="region of interest" description="Disordered" evidence="1">
    <location>
        <begin position="189"/>
        <end position="250"/>
    </location>
</feature>
<feature type="compositionally biased region" description="Basic and acidic residues" evidence="1">
    <location>
        <begin position="56"/>
        <end position="91"/>
    </location>
</feature>
<feature type="compositionally biased region" description="Basic and acidic residues" evidence="1">
    <location>
        <begin position="598"/>
        <end position="640"/>
    </location>
</feature>
<accession>A0AAD7EB92</accession>
<protein>
    <submittedName>
        <fullName evidence="2">Uncharacterized protein</fullName>
    </submittedName>
</protein>
<feature type="compositionally biased region" description="Polar residues" evidence="1">
    <location>
        <begin position="799"/>
        <end position="811"/>
    </location>
</feature>
<gene>
    <name evidence="2" type="ORF">DFH08DRAFT_823465</name>
</gene>
<feature type="region of interest" description="Disordered" evidence="1">
    <location>
        <begin position="592"/>
        <end position="668"/>
    </location>
</feature>
<feature type="region of interest" description="Disordered" evidence="1">
    <location>
        <begin position="51"/>
        <end position="136"/>
    </location>
</feature>
<proteinExistence type="predicted"/>